<dbReference type="InterPro" id="IPR039315">
    <property type="entry name" value="CheW"/>
</dbReference>
<dbReference type="PATRIC" id="fig|224013.5.peg.820"/>
<name>A0A0M4TSU4_9NOSO</name>
<sequence>MTTQVESCWNVIGIEGDRTCAELSTHIHCRNCPVYSAAGRCLLERPTPEKYRHEWTKFIAESPAQKKPNLPTYAVRTSETLTVVIFRLHQEWLALPAQVFKETTPPSVIHTLPHRQNQVLRGLINIRGELLLCVSLSHLLNIEPSELPSSSLSPVSHSRMAVIEKAGNAWVFPVDEIYGVHRFHRRELRDVLRNVTQTTQTYTKGLFSWQPLNLPTVRTVSYLDDELLFTSLARKAQ</sequence>
<dbReference type="SUPFAM" id="SSF50341">
    <property type="entry name" value="CheW-like"/>
    <property type="match status" value="1"/>
</dbReference>
<reference evidence="5 6" key="2">
    <citation type="journal article" date="2016" name="Genome Announc.">
        <title>Draft Genome Sequence of the N2-Fixing Cyanobacterium Nostoc piscinale CENA21, Isolated from the Brazilian Amazon Floodplain.</title>
        <authorList>
            <person name="Leao T."/>
            <person name="Guimaraes P.I."/>
            <person name="de Melo A.G."/>
            <person name="Ramos R.T."/>
            <person name="Leao P.N."/>
            <person name="Silva A."/>
            <person name="Fiore M.F."/>
            <person name="Schneider M.P."/>
        </authorList>
    </citation>
    <scope>NUCLEOTIDE SEQUENCE [LARGE SCALE GENOMIC DNA]</scope>
    <source>
        <strain evidence="5 6">CENA21</strain>
    </source>
</reference>
<gene>
    <name evidence="5" type="ORF">ACX27_03375</name>
</gene>
<dbReference type="PROSITE" id="PS50851">
    <property type="entry name" value="CHEW"/>
    <property type="match status" value="1"/>
</dbReference>
<dbReference type="GO" id="GO:0016301">
    <property type="term" value="F:kinase activity"/>
    <property type="evidence" value="ECO:0007669"/>
    <property type="project" value="UniProtKB-KW"/>
</dbReference>
<dbReference type="InterPro" id="IPR002545">
    <property type="entry name" value="CheW-lke_dom"/>
</dbReference>
<dbReference type="Proteomes" id="UP000062645">
    <property type="component" value="Chromosome"/>
</dbReference>
<dbReference type="OrthoDB" id="21516at2"/>
<dbReference type="Gene3D" id="2.40.50.180">
    <property type="entry name" value="CheA-289, Domain 4"/>
    <property type="match status" value="1"/>
</dbReference>
<keyword evidence="5" id="KW-0418">Kinase</keyword>
<accession>A0A0M4TSU4</accession>
<evidence type="ECO:0000259" key="4">
    <source>
        <dbReference type="PROSITE" id="PS50851"/>
    </source>
</evidence>
<dbReference type="PANTHER" id="PTHR22617">
    <property type="entry name" value="CHEMOTAXIS SENSOR HISTIDINE KINASE-RELATED"/>
    <property type="match status" value="1"/>
</dbReference>
<comment type="subcellular location">
    <subcellularLocation>
        <location evidence="1">Cytoplasm</location>
    </subcellularLocation>
</comment>
<keyword evidence="6" id="KW-1185">Reference proteome</keyword>
<dbReference type="GO" id="GO:0005829">
    <property type="term" value="C:cytosol"/>
    <property type="evidence" value="ECO:0007669"/>
    <property type="project" value="TreeGrafter"/>
</dbReference>
<evidence type="ECO:0000313" key="6">
    <source>
        <dbReference type="Proteomes" id="UP000062645"/>
    </source>
</evidence>
<dbReference type="InterPro" id="IPR036061">
    <property type="entry name" value="CheW-like_dom_sf"/>
</dbReference>
<proteinExistence type="predicted"/>
<protein>
    <recommendedName>
        <fullName evidence="2">Chemotaxis protein CheW</fullName>
    </recommendedName>
</protein>
<evidence type="ECO:0000256" key="2">
    <source>
        <dbReference type="ARBA" id="ARBA00021483"/>
    </source>
</evidence>
<dbReference type="GO" id="GO:0007165">
    <property type="term" value="P:signal transduction"/>
    <property type="evidence" value="ECO:0007669"/>
    <property type="project" value="InterPro"/>
</dbReference>
<keyword evidence="3" id="KW-0963">Cytoplasm</keyword>
<feature type="domain" description="CheW-like" evidence="4">
    <location>
        <begin position="80"/>
        <end position="234"/>
    </location>
</feature>
<dbReference type="RefSeq" id="WP_062288423.1">
    <property type="nucleotide sequence ID" value="NZ_CP012036.1"/>
</dbReference>
<organism evidence="5 6">
    <name type="scientific">Nostoc piscinale CENA21</name>
    <dbReference type="NCBI Taxonomy" id="224013"/>
    <lineage>
        <taxon>Bacteria</taxon>
        <taxon>Bacillati</taxon>
        <taxon>Cyanobacteriota</taxon>
        <taxon>Cyanophyceae</taxon>
        <taxon>Nostocales</taxon>
        <taxon>Nostocaceae</taxon>
        <taxon>Nostoc</taxon>
    </lineage>
</organism>
<evidence type="ECO:0000313" key="5">
    <source>
        <dbReference type="EMBL" id="ALF52106.1"/>
    </source>
</evidence>
<keyword evidence="5" id="KW-0808">Transferase</keyword>
<dbReference type="GO" id="GO:0006935">
    <property type="term" value="P:chemotaxis"/>
    <property type="evidence" value="ECO:0007669"/>
    <property type="project" value="InterPro"/>
</dbReference>
<dbReference type="KEGG" id="npz:ACX27_03375"/>
<dbReference type="STRING" id="224013.ACX27_03375"/>
<evidence type="ECO:0000256" key="1">
    <source>
        <dbReference type="ARBA" id="ARBA00004496"/>
    </source>
</evidence>
<evidence type="ECO:0000256" key="3">
    <source>
        <dbReference type="ARBA" id="ARBA00022490"/>
    </source>
</evidence>
<dbReference type="EMBL" id="CP012036">
    <property type="protein sequence ID" value="ALF52106.1"/>
    <property type="molecule type" value="Genomic_DNA"/>
</dbReference>
<dbReference type="Pfam" id="PF01584">
    <property type="entry name" value="CheW"/>
    <property type="match status" value="1"/>
</dbReference>
<dbReference type="AlphaFoldDB" id="A0A0M4TSU4"/>
<reference evidence="6" key="1">
    <citation type="submission" date="2015-07" db="EMBL/GenBank/DDBJ databases">
        <title>Genome Of Nitrogen-Fixing Cyanobacterium Nostoc piscinale CENA21 From Solimoes/Amazon River Floodplain Sediments And Comparative Genomics To Uncover Biosynthetic Natural Products Potential.</title>
        <authorList>
            <person name="Leao T.F."/>
            <person name="Leao P.N."/>
            <person name="Guimaraes P.I."/>
            <person name="de Melo A.G.C."/>
            <person name="Ramos R.T.J."/>
            <person name="Silva A."/>
            <person name="Fiore M.F."/>
            <person name="Schneider M.P.C."/>
        </authorList>
    </citation>
    <scope>NUCLEOTIDE SEQUENCE [LARGE SCALE GENOMIC DNA]</scope>
    <source>
        <strain evidence="6">CENA21</strain>
    </source>
</reference>
<dbReference type="PANTHER" id="PTHR22617:SF45">
    <property type="entry name" value="CHEMOTAXIS PROTEIN CHEW"/>
    <property type="match status" value="1"/>
</dbReference>